<keyword evidence="2" id="KW-0813">Transport</keyword>
<evidence type="ECO:0000256" key="6">
    <source>
        <dbReference type="SAM" id="Phobius"/>
    </source>
</evidence>
<evidence type="ECO:0000259" key="7">
    <source>
        <dbReference type="PROSITE" id="PS50850"/>
    </source>
</evidence>
<dbReference type="SUPFAM" id="SSF103473">
    <property type="entry name" value="MFS general substrate transporter"/>
    <property type="match status" value="1"/>
</dbReference>
<dbReference type="InterPro" id="IPR036259">
    <property type="entry name" value="MFS_trans_sf"/>
</dbReference>
<keyword evidence="9" id="KW-1185">Reference proteome</keyword>
<feature type="transmembrane region" description="Helical" evidence="6">
    <location>
        <begin position="256"/>
        <end position="278"/>
    </location>
</feature>
<dbReference type="PANTHER" id="PTHR42718:SF9">
    <property type="entry name" value="MAJOR FACILITATOR SUPERFAMILY MULTIDRUG TRANSPORTER MFSC"/>
    <property type="match status" value="1"/>
</dbReference>
<evidence type="ECO:0000256" key="1">
    <source>
        <dbReference type="ARBA" id="ARBA00004651"/>
    </source>
</evidence>
<dbReference type="GO" id="GO:0005886">
    <property type="term" value="C:plasma membrane"/>
    <property type="evidence" value="ECO:0007669"/>
    <property type="project" value="UniProtKB-SubCell"/>
</dbReference>
<dbReference type="InterPro" id="IPR011701">
    <property type="entry name" value="MFS"/>
</dbReference>
<dbReference type="EMBL" id="JWHU01000034">
    <property type="protein sequence ID" value="KIU19823.1"/>
    <property type="molecule type" value="Genomic_DNA"/>
</dbReference>
<feature type="transmembrane region" description="Helical" evidence="6">
    <location>
        <begin position="76"/>
        <end position="95"/>
    </location>
</feature>
<dbReference type="Gene3D" id="1.20.1720.10">
    <property type="entry name" value="Multidrug resistance protein D"/>
    <property type="match status" value="1"/>
</dbReference>
<evidence type="ECO:0000256" key="3">
    <source>
        <dbReference type="ARBA" id="ARBA00022692"/>
    </source>
</evidence>
<accession>A0A0D1KE48</accession>
<evidence type="ECO:0000313" key="8">
    <source>
        <dbReference type="EMBL" id="KIU19823.1"/>
    </source>
</evidence>
<evidence type="ECO:0000313" key="9">
    <source>
        <dbReference type="Proteomes" id="UP000032287"/>
    </source>
</evidence>
<dbReference type="PATRIC" id="fig|137591.25.peg.1818"/>
<protein>
    <submittedName>
        <fullName evidence="8">HsrA_7 protein</fullName>
    </submittedName>
</protein>
<reference evidence="8 9" key="1">
    <citation type="journal article" date="2015" name="Microbiology (Mosc.)">
        <title>Genomics of the Weissella cibaria species with an examination of its metabolic traits.</title>
        <authorList>
            <person name="Lynch K.M."/>
            <person name="Lucid A."/>
            <person name="Arendt E.K."/>
            <person name="Sleator R.D."/>
            <person name="Lucey B."/>
            <person name="Coffey A."/>
        </authorList>
    </citation>
    <scope>NUCLEOTIDE SEQUENCE [LARGE SCALE GENOMIC DNA]</scope>
    <source>
        <strain evidence="8 9">MG1</strain>
    </source>
</reference>
<feature type="transmembrane region" description="Helical" evidence="6">
    <location>
        <begin position="220"/>
        <end position="236"/>
    </location>
</feature>
<feature type="transmembrane region" description="Helical" evidence="6">
    <location>
        <begin position="7"/>
        <end position="27"/>
    </location>
</feature>
<keyword evidence="4 6" id="KW-1133">Transmembrane helix</keyword>
<feature type="transmembrane region" description="Helical" evidence="6">
    <location>
        <begin position="384"/>
        <end position="408"/>
    </location>
</feature>
<feature type="domain" description="Major facilitator superfamily (MFS) profile" evidence="7">
    <location>
        <begin position="7"/>
        <end position="444"/>
    </location>
</feature>
<dbReference type="GO" id="GO:0022857">
    <property type="term" value="F:transmembrane transporter activity"/>
    <property type="evidence" value="ECO:0007669"/>
    <property type="project" value="InterPro"/>
</dbReference>
<feature type="transmembrane region" description="Helical" evidence="6">
    <location>
        <begin position="196"/>
        <end position="214"/>
    </location>
</feature>
<feature type="transmembrane region" description="Helical" evidence="6">
    <location>
        <begin position="320"/>
        <end position="338"/>
    </location>
</feature>
<feature type="transmembrane region" description="Helical" evidence="6">
    <location>
        <begin position="134"/>
        <end position="153"/>
    </location>
</feature>
<organism evidence="8 9">
    <name type="scientific">Weissella cibaria</name>
    <dbReference type="NCBI Taxonomy" id="137591"/>
    <lineage>
        <taxon>Bacteria</taxon>
        <taxon>Bacillati</taxon>
        <taxon>Bacillota</taxon>
        <taxon>Bacilli</taxon>
        <taxon>Lactobacillales</taxon>
        <taxon>Lactobacillaceae</taxon>
        <taxon>Weissella</taxon>
    </lineage>
</organism>
<dbReference type="Pfam" id="PF07690">
    <property type="entry name" value="MFS_1"/>
    <property type="match status" value="1"/>
</dbReference>
<feature type="transmembrane region" description="Helical" evidence="6">
    <location>
        <begin position="344"/>
        <end position="372"/>
    </location>
</feature>
<dbReference type="PRINTS" id="PR01036">
    <property type="entry name" value="TCRTETB"/>
</dbReference>
<dbReference type="Proteomes" id="UP000032287">
    <property type="component" value="Unassembled WGS sequence"/>
</dbReference>
<evidence type="ECO:0000256" key="5">
    <source>
        <dbReference type="ARBA" id="ARBA00023136"/>
    </source>
</evidence>
<dbReference type="eggNOG" id="COG2814">
    <property type="taxonomic scope" value="Bacteria"/>
</dbReference>
<keyword evidence="5 6" id="KW-0472">Membrane</keyword>
<comment type="subcellular location">
    <subcellularLocation>
        <location evidence="1">Cell membrane</location>
        <topology evidence="1">Multi-pass membrane protein</topology>
    </subcellularLocation>
</comment>
<dbReference type="PROSITE" id="PS50850">
    <property type="entry name" value="MFS"/>
    <property type="match status" value="1"/>
</dbReference>
<comment type="caution">
    <text evidence="8">The sequence shown here is derived from an EMBL/GenBank/DDBJ whole genome shotgun (WGS) entry which is preliminary data.</text>
</comment>
<dbReference type="PANTHER" id="PTHR42718">
    <property type="entry name" value="MAJOR FACILITATOR SUPERFAMILY MULTIDRUG TRANSPORTER MFSC"/>
    <property type="match status" value="1"/>
</dbReference>
<dbReference type="AlphaFoldDB" id="A0A0D1KE48"/>
<evidence type="ECO:0000256" key="2">
    <source>
        <dbReference type="ARBA" id="ARBA00022448"/>
    </source>
</evidence>
<feature type="transmembrane region" description="Helical" evidence="6">
    <location>
        <begin position="165"/>
        <end position="184"/>
    </location>
</feature>
<keyword evidence="3 6" id="KW-0812">Transmembrane</keyword>
<feature type="transmembrane region" description="Helical" evidence="6">
    <location>
        <begin position="284"/>
        <end position="308"/>
    </location>
</feature>
<feature type="transmembrane region" description="Helical" evidence="6">
    <location>
        <begin position="47"/>
        <end position="69"/>
    </location>
</feature>
<dbReference type="InterPro" id="IPR020846">
    <property type="entry name" value="MFS_dom"/>
</dbReference>
<feature type="transmembrane region" description="Helical" evidence="6">
    <location>
        <begin position="420"/>
        <end position="439"/>
    </location>
</feature>
<sequence>MQAKEWHVLRAVLAAGIMSFSGVLIETSMNVTFTELMHEFSTTANGIQWVTTGYLLAIAVIVPVSAFLIRNFAPRRLFIIANLAFILGVLTDAFAPSLGVLLVGRVLQGIGTGIALPLMFHIILTKSPSDRRGVMMGIGTMTTSIAPAIGPTYGGVLLNSLGWRAIFWFLIVLLVISLVMGLTSMPIESVEKTEKFALPAFITLGLGLGLLLIAIEKMSLLWIIIALVVLVIFFQFNKRQPLLRLSILRNRKFNAFLYSFLVYQAILLGLSFILPNYLQLGMHVSATAAGLFMFPGAVIGSVLAPISGRLLDRVGATKPILTGVTIATIALLLMAGLFGQLNFWLLMAVHMLLMVGIGLSYANLMTITLATLPAADNADGNSILNTLTQFIGASATAVVAQIFASAVATHANTGVIRGSQLGVVVLAVLVVVSLVVFIINRPKK</sequence>
<proteinExistence type="predicted"/>
<gene>
    <name evidence="8" type="primary">hsrA_7</name>
    <name evidence="8" type="ORF">QX99_01845</name>
</gene>
<dbReference type="STRING" id="137591.AO080_07985"/>
<dbReference type="Gene3D" id="1.20.1250.20">
    <property type="entry name" value="MFS general substrate transporter like domains"/>
    <property type="match status" value="1"/>
</dbReference>
<dbReference type="RefSeq" id="WP_043708362.1">
    <property type="nucleotide sequence ID" value="NZ_JALOCT010000001.1"/>
</dbReference>
<evidence type="ECO:0000256" key="4">
    <source>
        <dbReference type="ARBA" id="ARBA00022989"/>
    </source>
</evidence>
<feature type="transmembrane region" description="Helical" evidence="6">
    <location>
        <begin position="101"/>
        <end position="122"/>
    </location>
</feature>
<name>A0A0D1KE48_9LACO</name>